<dbReference type="EMBL" id="FMYF01000003">
    <property type="protein sequence ID" value="SDB80786.1"/>
    <property type="molecule type" value="Genomic_DNA"/>
</dbReference>
<protein>
    <submittedName>
        <fullName evidence="1">Uncharacterized protein</fullName>
    </submittedName>
</protein>
<organism evidence="1 2">
    <name type="scientific">Raineyella antarctica</name>
    <dbReference type="NCBI Taxonomy" id="1577474"/>
    <lineage>
        <taxon>Bacteria</taxon>
        <taxon>Bacillati</taxon>
        <taxon>Actinomycetota</taxon>
        <taxon>Actinomycetes</taxon>
        <taxon>Propionibacteriales</taxon>
        <taxon>Propionibacteriaceae</taxon>
        <taxon>Raineyella</taxon>
    </lineage>
</organism>
<dbReference type="RefSeq" id="WP_175557339.1">
    <property type="nucleotide sequence ID" value="NZ_FMYF01000003.1"/>
</dbReference>
<dbReference type="Proteomes" id="UP000199086">
    <property type="component" value="Unassembled WGS sequence"/>
</dbReference>
<dbReference type="Pfam" id="PF20555">
    <property type="entry name" value="DUF6767"/>
    <property type="match status" value="1"/>
</dbReference>
<proteinExistence type="predicted"/>
<dbReference type="AlphaFoldDB" id="A0A1G6GHZ3"/>
<evidence type="ECO:0000313" key="1">
    <source>
        <dbReference type="EMBL" id="SDB80786.1"/>
    </source>
</evidence>
<dbReference type="InterPro" id="IPR046658">
    <property type="entry name" value="DUF6767"/>
</dbReference>
<keyword evidence="2" id="KW-1185">Reference proteome</keyword>
<name>A0A1G6GHZ3_9ACTN</name>
<reference evidence="1 2" key="1">
    <citation type="submission" date="2016-06" db="EMBL/GenBank/DDBJ databases">
        <authorList>
            <person name="Olsen C.W."/>
            <person name="Carey S."/>
            <person name="Hinshaw L."/>
            <person name="Karasin A.I."/>
        </authorList>
    </citation>
    <scope>NUCLEOTIDE SEQUENCE [LARGE SCALE GENOMIC DNA]</scope>
    <source>
        <strain evidence="1 2">LZ-22</strain>
    </source>
</reference>
<accession>A0A1G6GHZ3</accession>
<sequence length="55" mass="5867">MAHAPEPKCPVRPGDSCSLCYPGATGPQDCGLVWLVREDPELSAELTRLKAELSA</sequence>
<evidence type="ECO:0000313" key="2">
    <source>
        <dbReference type="Proteomes" id="UP000199086"/>
    </source>
</evidence>
<gene>
    <name evidence="1" type="ORF">GA0111570_103106</name>
</gene>